<evidence type="ECO:0000313" key="3">
    <source>
        <dbReference type="Proteomes" id="UP001595075"/>
    </source>
</evidence>
<evidence type="ECO:0000259" key="1">
    <source>
        <dbReference type="PROSITE" id="PS50181"/>
    </source>
</evidence>
<organism evidence="2 3">
    <name type="scientific">Oculimacula yallundae</name>
    <dbReference type="NCBI Taxonomy" id="86028"/>
    <lineage>
        <taxon>Eukaryota</taxon>
        <taxon>Fungi</taxon>
        <taxon>Dikarya</taxon>
        <taxon>Ascomycota</taxon>
        <taxon>Pezizomycotina</taxon>
        <taxon>Leotiomycetes</taxon>
        <taxon>Helotiales</taxon>
        <taxon>Ploettnerulaceae</taxon>
        <taxon>Oculimacula</taxon>
    </lineage>
</organism>
<proteinExistence type="predicted"/>
<name>A0ABR4BUT4_9HELO</name>
<sequence>MAESPTISTLPSEVLMNIFCLFRTQYLLPLTITSRRIHDVIIRIIYNRLLAAANMPGYQVVLECYHPAAKFTTPYYICEYLGTDDLKIRNEVQVNYTLGQLRGLYSRFRPLQPEGARKVWAIHPISGWRATTLDVFMEEAEGLVPQNVDLESYEQFSQLQSAVNVVKIGSRQGVFQGCINVGEGLTRVWRNWLEEQAGINWSSSATQLDSQDSRKARLLWSSLDESSGLRLRVTEQKDMTTGTRSAEDDSVSYTLRYEELIVRTSKLLLKVEASLSQEGCHGWRLEFRGATIERFAASQPFCTLIIAYVPKISSGQSS</sequence>
<accession>A0ABR4BUT4</accession>
<feature type="domain" description="F-box" evidence="1">
    <location>
        <begin position="4"/>
        <end position="49"/>
    </location>
</feature>
<reference evidence="2 3" key="1">
    <citation type="journal article" date="2024" name="Commun. Biol.">
        <title>Comparative genomic analysis of thermophilic fungi reveals convergent evolutionary adaptations and gene losses.</title>
        <authorList>
            <person name="Steindorff A.S."/>
            <person name="Aguilar-Pontes M.V."/>
            <person name="Robinson A.J."/>
            <person name="Andreopoulos B."/>
            <person name="LaButti K."/>
            <person name="Kuo A."/>
            <person name="Mondo S."/>
            <person name="Riley R."/>
            <person name="Otillar R."/>
            <person name="Haridas S."/>
            <person name="Lipzen A."/>
            <person name="Grimwood J."/>
            <person name="Schmutz J."/>
            <person name="Clum A."/>
            <person name="Reid I.D."/>
            <person name="Moisan M.C."/>
            <person name="Butler G."/>
            <person name="Nguyen T.T.M."/>
            <person name="Dewar K."/>
            <person name="Conant G."/>
            <person name="Drula E."/>
            <person name="Henrissat B."/>
            <person name="Hansel C."/>
            <person name="Singer S."/>
            <person name="Hutchinson M.I."/>
            <person name="de Vries R.P."/>
            <person name="Natvig D.O."/>
            <person name="Powell A.J."/>
            <person name="Tsang A."/>
            <person name="Grigoriev I.V."/>
        </authorList>
    </citation>
    <scope>NUCLEOTIDE SEQUENCE [LARGE SCALE GENOMIC DNA]</scope>
    <source>
        <strain evidence="2 3">CBS 494.80</strain>
    </source>
</reference>
<keyword evidence="3" id="KW-1185">Reference proteome</keyword>
<dbReference type="EMBL" id="JAZHXI010000019">
    <property type="protein sequence ID" value="KAL2061380.1"/>
    <property type="molecule type" value="Genomic_DNA"/>
</dbReference>
<dbReference type="PROSITE" id="PS50181">
    <property type="entry name" value="FBOX"/>
    <property type="match status" value="1"/>
</dbReference>
<dbReference type="InterPro" id="IPR001810">
    <property type="entry name" value="F-box_dom"/>
</dbReference>
<comment type="caution">
    <text evidence="2">The sequence shown here is derived from an EMBL/GenBank/DDBJ whole genome shotgun (WGS) entry which is preliminary data.</text>
</comment>
<gene>
    <name evidence="2" type="ORF">VTL71DRAFT_7653</name>
</gene>
<dbReference type="Proteomes" id="UP001595075">
    <property type="component" value="Unassembled WGS sequence"/>
</dbReference>
<evidence type="ECO:0000313" key="2">
    <source>
        <dbReference type="EMBL" id="KAL2061380.1"/>
    </source>
</evidence>
<protein>
    <recommendedName>
        <fullName evidence="1">F-box domain-containing protein</fullName>
    </recommendedName>
</protein>
<feature type="non-terminal residue" evidence="2">
    <location>
        <position position="318"/>
    </location>
</feature>